<dbReference type="InterPro" id="IPR029048">
    <property type="entry name" value="HSP70_C_sf"/>
</dbReference>
<feature type="non-terminal residue" evidence="3">
    <location>
        <position position="1"/>
    </location>
</feature>
<evidence type="ECO:0000256" key="2">
    <source>
        <dbReference type="ARBA" id="ARBA00022840"/>
    </source>
</evidence>
<keyword evidence="2" id="KW-0067">ATP-binding</keyword>
<reference evidence="3 4" key="1">
    <citation type="journal article" date="2018" name="Front. Plant Sci.">
        <title>Red Clover (Trifolium pratense) and Zigzag Clover (T. medium) - A Picture of Genomic Similarities and Differences.</title>
        <authorList>
            <person name="Dluhosova J."/>
            <person name="Istvanek J."/>
            <person name="Nedelnik J."/>
            <person name="Repkova J."/>
        </authorList>
    </citation>
    <scope>NUCLEOTIDE SEQUENCE [LARGE SCALE GENOMIC DNA]</scope>
    <source>
        <strain evidence="4">cv. 10/8</strain>
        <tissue evidence="3">Leaf</tissue>
    </source>
</reference>
<feature type="non-terminal residue" evidence="3">
    <location>
        <position position="172"/>
    </location>
</feature>
<protein>
    <submittedName>
        <fullName evidence="3">Heat shock protein</fullName>
    </submittedName>
</protein>
<keyword evidence="4" id="KW-1185">Reference proteome</keyword>
<organism evidence="3 4">
    <name type="scientific">Trifolium medium</name>
    <dbReference type="NCBI Taxonomy" id="97028"/>
    <lineage>
        <taxon>Eukaryota</taxon>
        <taxon>Viridiplantae</taxon>
        <taxon>Streptophyta</taxon>
        <taxon>Embryophyta</taxon>
        <taxon>Tracheophyta</taxon>
        <taxon>Spermatophyta</taxon>
        <taxon>Magnoliopsida</taxon>
        <taxon>eudicotyledons</taxon>
        <taxon>Gunneridae</taxon>
        <taxon>Pentapetalae</taxon>
        <taxon>rosids</taxon>
        <taxon>fabids</taxon>
        <taxon>Fabales</taxon>
        <taxon>Fabaceae</taxon>
        <taxon>Papilionoideae</taxon>
        <taxon>50 kb inversion clade</taxon>
        <taxon>NPAAA clade</taxon>
        <taxon>Hologalegina</taxon>
        <taxon>IRL clade</taxon>
        <taxon>Trifolieae</taxon>
        <taxon>Trifolium</taxon>
    </lineage>
</organism>
<evidence type="ECO:0000313" key="4">
    <source>
        <dbReference type="Proteomes" id="UP000265520"/>
    </source>
</evidence>
<keyword evidence="1" id="KW-0547">Nucleotide-binding</keyword>
<dbReference type="InterPro" id="IPR029047">
    <property type="entry name" value="HSP70_peptide-bd_sf"/>
</dbReference>
<dbReference type="GO" id="GO:0140662">
    <property type="term" value="F:ATP-dependent protein folding chaperone"/>
    <property type="evidence" value="ECO:0007669"/>
    <property type="project" value="InterPro"/>
</dbReference>
<dbReference type="Proteomes" id="UP000265520">
    <property type="component" value="Unassembled WGS sequence"/>
</dbReference>
<dbReference type="Gene3D" id="1.20.1270.10">
    <property type="match status" value="1"/>
</dbReference>
<keyword evidence="3" id="KW-0346">Stress response</keyword>
<sequence>AYGAAVQAALLSNDIKNAPNLMLQDVTPLSLGTSSIEKPTPGAGERMMAKDNNLLGSFIFPIPRAPRRHIPIKVCFAIDADGILNVSAEEETSGNKKDITITKENGRLSTEEIDRMIQEAESFKAEDTKLEQKAKTMNDLNEYLYHVKKLITDNDVSSLISPVDKLKIYTAV</sequence>
<name>A0A392Q3Y2_9FABA</name>
<dbReference type="GO" id="GO:0005524">
    <property type="term" value="F:ATP binding"/>
    <property type="evidence" value="ECO:0007669"/>
    <property type="project" value="UniProtKB-KW"/>
</dbReference>
<dbReference type="Pfam" id="PF00012">
    <property type="entry name" value="HSP70"/>
    <property type="match status" value="1"/>
</dbReference>
<accession>A0A392Q3Y2</accession>
<proteinExistence type="predicted"/>
<dbReference type="AlphaFoldDB" id="A0A392Q3Y2"/>
<evidence type="ECO:0000313" key="3">
    <source>
        <dbReference type="EMBL" id="MCI19031.1"/>
    </source>
</evidence>
<evidence type="ECO:0000256" key="1">
    <source>
        <dbReference type="ARBA" id="ARBA00022741"/>
    </source>
</evidence>
<dbReference type="EMBL" id="LXQA010112932">
    <property type="protein sequence ID" value="MCI19031.1"/>
    <property type="molecule type" value="Genomic_DNA"/>
</dbReference>
<dbReference type="PANTHER" id="PTHR19375">
    <property type="entry name" value="HEAT SHOCK PROTEIN 70KDA"/>
    <property type="match status" value="1"/>
</dbReference>
<comment type="caution">
    <text evidence="3">The sequence shown here is derived from an EMBL/GenBank/DDBJ whole genome shotgun (WGS) entry which is preliminary data.</text>
</comment>
<dbReference type="SUPFAM" id="SSF100920">
    <property type="entry name" value="Heat shock protein 70kD (HSP70), peptide-binding domain"/>
    <property type="match status" value="1"/>
</dbReference>
<dbReference type="InterPro" id="IPR013126">
    <property type="entry name" value="Hsp_70_fam"/>
</dbReference>
<dbReference type="Gene3D" id="2.60.34.10">
    <property type="entry name" value="Substrate Binding Domain Of DNAk, Chain A, domain 1"/>
    <property type="match status" value="1"/>
</dbReference>